<dbReference type="GO" id="GO:0016874">
    <property type="term" value="F:ligase activity"/>
    <property type="evidence" value="ECO:0007669"/>
    <property type="project" value="UniProtKB-KW"/>
</dbReference>
<protein>
    <submittedName>
        <fullName evidence="3">Acyl--CoA ligase</fullName>
    </submittedName>
</protein>
<dbReference type="InterPro" id="IPR000873">
    <property type="entry name" value="AMP-dep_synth/lig_dom"/>
</dbReference>
<dbReference type="InterPro" id="IPR050237">
    <property type="entry name" value="ATP-dep_AMP-bd_enzyme"/>
</dbReference>
<feature type="domain" description="AMP-dependent synthetase/ligase" evidence="1">
    <location>
        <begin position="15"/>
        <end position="359"/>
    </location>
</feature>
<dbReference type="EMBL" id="JAODBU010000007">
    <property type="protein sequence ID" value="MCT7399069.1"/>
    <property type="molecule type" value="Genomic_DNA"/>
</dbReference>
<reference evidence="3" key="1">
    <citation type="submission" date="2022-09" db="EMBL/GenBank/DDBJ databases">
        <title>Eubacterium sp. LFL-14 isolated from human feces.</title>
        <authorList>
            <person name="Liu F."/>
        </authorList>
    </citation>
    <scope>NUCLEOTIDE SEQUENCE</scope>
    <source>
        <strain evidence="3">LFL-14</strain>
    </source>
</reference>
<dbReference type="InterPro" id="IPR020845">
    <property type="entry name" value="AMP-binding_CS"/>
</dbReference>
<dbReference type="SUPFAM" id="SSF56801">
    <property type="entry name" value="Acetyl-CoA synthetase-like"/>
    <property type="match status" value="1"/>
</dbReference>
<dbReference type="InterPro" id="IPR025110">
    <property type="entry name" value="AMP-bd_C"/>
</dbReference>
<dbReference type="PROSITE" id="PS00455">
    <property type="entry name" value="AMP_BINDING"/>
    <property type="match status" value="1"/>
</dbReference>
<feature type="domain" description="AMP-binding enzyme C-terminal" evidence="2">
    <location>
        <begin position="409"/>
        <end position="484"/>
    </location>
</feature>
<sequence length="495" mass="55596">MNNEVASILEAIKIHAKETPDKLCAGDKKKSATYSEFWDMIQRAATYLKNSGVRKDSIVVIRGVQKVEYLVAALGIQLAGAAYLPLEKAVKDDRILEIMKFVEADVYVAEKPVNNENVKNISLKELLKIVTDKTSPIETFEMPKSNQLAEILFTTGTTGKSKGIEVTFKTDIAIAQNVIDSVEMGKDEVELLSTPINHSLAIRRFYGAMYNGSTAILTDGFVFVEDFFKLLDNYKITAITFVPAILDMVLKFAKDRFATYDSQFNYIQMGSAPLSEADKELLTKMFPTVRLYNTYGATESGCTVILEFNKYADKKNCIGRTTVNTTIFFVDENRNEIEASFKNPGYMAFKGDMNMRGYYKEPEITKEALENGNIYTNDLGYVGDDGLVYLLGRKGDVINMGGLKIAPTEIEEVVVTHEKIKDCACIPIKDEITGEAPKLFVVMNEGCEFDQKEIAKFMLNKLEAFKVPKVFEVIDEIPRTFNGKIIRKKLKELNK</sequence>
<evidence type="ECO:0000259" key="1">
    <source>
        <dbReference type="Pfam" id="PF00501"/>
    </source>
</evidence>
<accession>A0ABT2M0M0</accession>
<dbReference type="InterPro" id="IPR045851">
    <property type="entry name" value="AMP-bd_C_sf"/>
</dbReference>
<keyword evidence="3" id="KW-0436">Ligase</keyword>
<dbReference type="Gene3D" id="3.40.50.12780">
    <property type="entry name" value="N-terminal domain of ligase-like"/>
    <property type="match status" value="1"/>
</dbReference>
<organism evidence="3 4">
    <name type="scientific">Eubacterium album</name>
    <dbReference type="NCBI Taxonomy" id="2978477"/>
    <lineage>
        <taxon>Bacteria</taxon>
        <taxon>Bacillati</taxon>
        <taxon>Bacillota</taxon>
        <taxon>Clostridia</taxon>
        <taxon>Eubacteriales</taxon>
        <taxon>Eubacteriaceae</taxon>
        <taxon>Eubacterium</taxon>
    </lineage>
</organism>
<gene>
    <name evidence="3" type="ORF">N5B56_08240</name>
</gene>
<dbReference type="Pfam" id="PF00501">
    <property type="entry name" value="AMP-binding"/>
    <property type="match status" value="1"/>
</dbReference>
<evidence type="ECO:0000313" key="3">
    <source>
        <dbReference type="EMBL" id="MCT7399069.1"/>
    </source>
</evidence>
<proteinExistence type="predicted"/>
<dbReference type="InterPro" id="IPR042099">
    <property type="entry name" value="ANL_N_sf"/>
</dbReference>
<dbReference type="PANTHER" id="PTHR43767:SF1">
    <property type="entry name" value="NONRIBOSOMAL PEPTIDE SYNTHASE PES1 (EUROFUNG)-RELATED"/>
    <property type="match status" value="1"/>
</dbReference>
<dbReference type="PANTHER" id="PTHR43767">
    <property type="entry name" value="LONG-CHAIN-FATTY-ACID--COA LIGASE"/>
    <property type="match status" value="1"/>
</dbReference>
<dbReference type="Pfam" id="PF13193">
    <property type="entry name" value="AMP-binding_C"/>
    <property type="match status" value="1"/>
</dbReference>
<comment type="caution">
    <text evidence="3">The sequence shown here is derived from an EMBL/GenBank/DDBJ whole genome shotgun (WGS) entry which is preliminary data.</text>
</comment>
<keyword evidence="4" id="KW-1185">Reference proteome</keyword>
<dbReference type="RefSeq" id="WP_118565454.1">
    <property type="nucleotide sequence ID" value="NZ_JAODBU010000007.1"/>
</dbReference>
<dbReference type="Gene3D" id="3.30.300.30">
    <property type="match status" value="1"/>
</dbReference>
<name>A0ABT2M0M0_9FIRM</name>
<dbReference type="CDD" id="cd04433">
    <property type="entry name" value="AFD_class_I"/>
    <property type="match status" value="1"/>
</dbReference>
<evidence type="ECO:0000313" key="4">
    <source>
        <dbReference type="Proteomes" id="UP001431199"/>
    </source>
</evidence>
<dbReference type="Proteomes" id="UP001431199">
    <property type="component" value="Unassembled WGS sequence"/>
</dbReference>
<evidence type="ECO:0000259" key="2">
    <source>
        <dbReference type="Pfam" id="PF13193"/>
    </source>
</evidence>